<dbReference type="Proteomes" id="UP000434044">
    <property type="component" value="Unassembled WGS sequence"/>
</dbReference>
<name>A0A6N8EIQ7_9GAMM</name>
<dbReference type="SUPFAM" id="SSF51621">
    <property type="entry name" value="Phosphoenolpyruvate/pyruvate domain"/>
    <property type="match status" value="1"/>
</dbReference>
<dbReference type="GO" id="GO:0006107">
    <property type="term" value="P:oxaloacetate metabolic process"/>
    <property type="evidence" value="ECO:0007669"/>
    <property type="project" value="TreeGrafter"/>
</dbReference>
<evidence type="ECO:0000256" key="1">
    <source>
        <dbReference type="ARBA" id="ARBA00001946"/>
    </source>
</evidence>
<keyword evidence="5" id="KW-0067">ATP-binding</keyword>
<evidence type="ECO:0000313" key="5">
    <source>
        <dbReference type="EMBL" id="MTW22918.1"/>
    </source>
</evidence>
<evidence type="ECO:0000256" key="4">
    <source>
        <dbReference type="PIRSR" id="PIRSR015582-2"/>
    </source>
</evidence>
<protein>
    <submittedName>
        <fullName evidence="5">ATP-binding protein</fullName>
    </submittedName>
</protein>
<evidence type="ECO:0000313" key="6">
    <source>
        <dbReference type="Proteomes" id="UP000434044"/>
    </source>
</evidence>
<dbReference type="InterPro" id="IPR039480">
    <property type="entry name" value="C-C_Bond_Lyase-like"/>
</dbReference>
<keyword evidence="6" id="KW-1185">Reference proteome</keyword>
<dbReference type="GO" id="GO:0005524">
    <property type="term" value="F:ATP binding"/>
    <property type="evidence" value="ECO:0007669"/>
    <property type="project" value="UniProtKB-KW"/>
</dbReference>
<dbReference type="PANTHER" id="PTHR32308">
    <property type="entry name" value="LYASE BETA SUBUNIT, PUTATIVE (AFU_ORTHOLOGUE AFUA_4G13030)-RELATED"/>
    <property type="match status" value="1"/>
</dbReference>
<feature type="binding site" evidence="4">
    <location>
        <position position="159"/>
    </location>
    <ligand>
        <name>Mg(2+)</name>
        <dbReference type="ChEBI" id="CHEBI:18420"/>
    </ligand>
</feature>
<keyword evidence="3 4" id="KW-0460">Magnesium</keyword>
<comment type="cofactor">
    <cofactor evidence="1">
        <name>Mg(2+)</name>
        <dbReference type="ChEBI" id="CHEBI:18420"/>
    </cofactor>
</comment>
<dbReference type="Pfam" id="PF15617">
    <property type="entry name" value="C-C_Bond_Lyase"/>
    <property type="match status" value="1"/>
</dbReference>
<dbReference type="PANTHER" id="PTHR32308:SF10">
    <property type="entry name" value="CITRATE LYASE SUBUNIT BETA"/>
    <property type="match status" value="1"/>
</dbReference>
<organism evidence="5 6">
    <name type="scientific">Allochromatium palmeri</name>
    <dbReference type="NCBI Taxonomy" id="231048"/>
    <lineage>
        <taxon>Bacteria</taxon>
        <taxon>Pseudomonadati</taxon>
        <taxon>Pseudomonadota</taxon>
        <taxon>Gammaproteobacteria</taxon>
        <taxon>Chromatiales</taxon>
        <taxon>Chromatiaceae</taxon>
        <taxon>Allochromatium</taxon>
    </lineage>
</organism>
<dbReference type="OrthoDB" id="348111at2"/>
<dbReference type="InterPro" id="IPR040442">
    <property type="entry name" value="Pyrv_kinase-like_dom_sf"/>
</dbReference>
<accession>A0A6N8EIQ7</accession>
<reference evidence="5 6" key="1">
    <citation type="submission" date="2019-11" db="EMBL/GenBank/DDBJ databases">
        <title>Whole-genome sequence of the anaerobic purple sulfur bacterium Allochromatium palmeri DSM 15591.</title>
        <authorList>
            <person name="Kyndt J.A."/>
            <person name="Meyer T.E."/>
        </authorList>
    </citation>
    <scope>NUCLEOTIDE SEQUENCE [LARGE SCALE GENOMIC DNA]</scope>
    <source>
        <strain evidence="5 6">DSM 15591</strain>
    </source>
</reference>
<dbReference type="InterPro" id="IPR015813">
    <property type="entry name" value="Pyrv/PenolPyrv_kinase-like_dom"/>
</dbReference>
<dbReference type="Gene3D" id="3.20.20.60">
    <property type="entry name" value="Phosphoenolpyruvate-binding domains"/>
    <property type="match status" value="1"/>
</dbReference>
<evidence type="ECO:0000256" key="3">
    <source>
        <dbReference type="ARBA" id="ARBA00022842"/>
    </source>
</evidence>
<dbReference type="PIRSF" id="PIRSF015582">
    <property type="entry name" value="Cit_lyase_B"/>
    <property type="match status" value="1"/>
</dbReference>
<comment type="caution">
    <text evidence="5">The sequence shown here is derived from an EMBL/GenBank/DDBJ whole genome shotgun (WGS) entry which is preliminary data.</text>
</comment>
<keyword evidence="2 4" id="KW-0479">Metal-binding</keyword>
<dbReference type="GO" id="GO:0000287">
    <property type="term" value="F:magnesium ion binding"/>
    <property type="evidence" value="ECO:0007669"/>
    <property type="project" value="TreeGrafter"/>
</dbReference>
<proteinExistence type="predicted"/>
<evidence type="ECO:0000256" key="2">
    <source>
        <dbReference type="ARBA" id="ARBA00022723"/>
    </source>
</evidence>
<dbReference type="AlphaFoldDB" id="A0A6N8EIQ7"/>
<dbReference type="EMBL" id="WNKT01000058">
    <property type="protein sequence ID" value="MTW22918.1"/>
    <property type="molecule type" value="Genomic_DNA"/>
</dbReference>
<dbReference type="GO" id="GO:0003824">
    <property type="term" value="F:catalytic activity"/>
    <property type="evidence" value="ECO:0007669"/>
    <property type="project" value="InterPro"/>
</dbReference>
<dbReference type="RefSeq" id="WP_155451471.1">
    <property type="nucleotide sequence ID" value="NZ_WNKT01000058.1"/>
</dbReference>
<dbReference type="InterPro" id="IPR011206">
    <property type="entry name" value="Citrate_lyase_beta/mcl1/mcl2"/>
</dbReference>
<keyword evidence="5" id="KW-0547">Nucleotide-binding</keyword>
<sequence length="290" mass="32838">MLDAYRLGGSLYVPVTHRDVLSIANGSKWPELRSVIFCTEDAVAPKALESGLANLRDCLSAMEPNPSLLRFVRVRNPEILDWLLALPGIEKLDGFVLPKFDLSNADRYLERLADSQYRCMPTLETRDVFEPARMMALRDHLLKRGYQERILALRIGGNDLLSLLGMRRPRDRTLYRTPLGHTIAQLVTLFKPYGFQLTAPVFEHIDHPEVLREELSDDIAHGLCGKTAIHPSQLPLIEASFQVAPADLEAAQRILEESERAVFKFEGSMCELATHSRWARHILKRTALDS</sequence>
<gene>
    <name evidence="5" type="ORF">GJ668_17845</name>
</gene>